<accession>X1D3L5</accession>
<gene>
    <name evidence="2" type="ORF">S01H4_60224</name>
</gene>
<dbReference type="InterPro" id="IPR002737">
    <property type="entry name" value="MEMO1_fam"/>
</dbReference>
<comment type="caution">
    <text evidence="2">The sequence shown here is derived from an EMBL/GenBank/DDBJ whole genome shotgun (WGS) entry which is preliminary data.</text>
</comment>
<reference evidence="2" key="1">
    <citation type="journal article" date="2014" name="Front. Microbiol.">
        <title>High frequency of phylogenetically diverse reductive dehalogenase-homologous genes in deep subseafloor sedimentary metagenomes.</title>
        <authorList>
            <person name="Kawai M."/>
            <person name="Futagami T."/>
            <person name="Toyoda A."/>
            <person name="Takaki Y."/>
            <person name="Nishi S."/>
            <person name="Hori S."/>
            <person name="Arai W."/>
            <person name="Tsubouchi T."/>
            <person name="Morono Y."/>
            <person name="Uchiyama I."/>
            <person name="Ito T."/>
            <person name="Fujiyama A."/>
            <person name="Inagaki F."/>
            <person name="Takami H."/>
        </authorList>
    </citation>
    <scope>NUCLEOTIDE SEQUENCE</scope>
    <source>
        <strain evidence="2">Expedition CK06-06</strain>
    </source>
</reference>
<organism evidence="2">
    <name type="scientific">marine sediment metagenome</name>
    <dbReference type="NCBI Taxonomy" id="412755"/>
    <lineage>
        <taxon>unclassified sequences</taxon>
        <taxon>metagenomes</taxon>
        <taxon>ecological metagenomes</taxon>
    </lineage>
</organism>
<dbReference type="CDD" id="cd07361">
    <property type="entry name" value="MEMO_like"/>
    <property type="match status" value="1"/>
</dbReference>
<dbReference type="EMBL" id="BART01035466">
    <property type="protein sequence ID" value="GAH14782.1"/>
    <property type="molecule type" value="Genomic_DNA"/>
</dbReference>
<dbReference type="Pfam" id="PF01875">
    <property type="entry name" value="Memo"/>
    <property type="match status" value="1"/>
</dbReference>
<feature type="non-terminal residue" evidence="2">
    <location>
        <position position="141"/>
    </location>
</feature>
<dbReference type="AlphaFoldDB" id="X1D3L5"/>
<dbReference type="PANTHER" id="PTHR11060">
    <property type="entry name" value="PROTEIN MEMO1"/>
    <property type="match status" value="1"/>
</dbReference>
<evidence type="ECO:0000313" key="2">
    <source>
        <dbReference type="EMBL" id="GAH14782.1"/>
    </source>
</evidence>
<evidence type="ECO:0008006" key="3">
    <source>
        <dbReference type="Google" id="ProtNLM"/>
    </source>
</evidence>
<dbReference type="NCBIfam" id="TIGR04336">
    <property type="entry name" value="AmmeMemoSam_B"/>
    <property type="match status" value="1"/>
</dbReference>
<dbReference type="PANTHER" id="PTHR11060:SF0">
    <property type="entry name" value="PROTEIN MEMO1"/>
    <property type="match status" value="1"/>
</dbReference>
<evidence type="ECO:0000256" key="1">
    <source>
        <dbReference type="ARBA" id="ARBA00006315"/>
    </source>
</evidence>
<dbReference type="Gene3D" id="3.40.830.10">
    <property type="entry name" value="LigB-like"/>
    <property type="match status" value="1"/>
</dbReference>
<comment type="similarity">
    <text evidence="1">Belongs to the MEMO1 family.</text>
</comment>
<sequence>MTIIREPAVAGMFYPGNASELRATIEKFLDKVQVQPGSAPKALIAPHAGYDYSGSLAATAYARLRPYRDGYTRVVLLGPCHRGPIRNLALSGVDAFRTPLGDVPLDKEAITTLDMPEVRVFEAAHQFEHSLEVHLPFLQEV</sequence>
<protein>
    <recommendedName>
        <fullName evidence="3">AmmeMemoRadiSam system protein B</fullName>
    </recommendedName>
</protein>
<proteinExistence type="inferred from homology"/>
<name>X1D3L5_9ZZZZ</name>